<name>A0A699YWX6_HAELA</name>
<organism evidence="1 2">
    <name type="scientific">Haematococcus lacustris</name>
    <name type="common">Green alga</name>
    <name type="synonym">Haematococcus pluvialis</name>
    <dbReference type="NCBI Taxonomy" id="44745"/>
    <lineage>
        <taxon>Eukaryota</taxon>
        <taxon>Viridiplantae</taxon>
        <taxon>Chlorophyta</taxon>
        <taxon>core chlorophytes</taxon>
        <taxon>Chlorophyceae</taxon>
        <taxon>CS clade</taxon>
        <taxon>Chlamydomonadales</taxon>
        <taxon>Haematococcaceae</taxon>
        <taxon>Haematococcus</taxon>
    </lineage>
</organism>
<dbReference type="GO" id="GO:0019319">
    <property type="term" value="P:hexose biosynthetic process"/>
    <property type="evidence" value="ECO:0007669"/>
    <property type="project" value="TreeGrafter"/>
</dbReference>
<evidence type="ECO:0000313" key="1">
    <source>
        <dbReference type="EMBL" id="GFH14767.1"/>
    </source>
</evidence>
<dbReference type="InterPro" id="IPR052654">
    <property type="entry name" value="CS_Sulfotransferase"/>
</dbReference>
<gene>
    <name evidence="1" type="ORF">HaLaN_10880</name>
</gene>
<proteinExistence type="predicted"/>
<keyword evidence="2" id="KW-1185">Reference proteome</keyword>
<dbReference type="PANTHER" id="PTHR15723:SF0">
    <property type="entry name" value="CARBOHYDRATE SULFOTRANSFERASE 15"/>
    <property type="match status" value="1"/>
</dbReference>
<sequence>MGACLASCYCPAPLQLDCPVSLAPLLPPPAFLPLTRFSSPPPLPCLNTSSRLRALSDSEAVRVVAAKRRNAKSYAAMLPETRDMLQDFYRPWNERLSQMLGNDSRWLWGYGVPEIVNGHRAASAGGRPVELRVGIASRLSDIALGMHRAHVSAHCITVVLSLKDYAEAEAEQADAGNGSMALW</sequence>
<dbReference type="InterPro" id="IPR027417">
    <property type="entry name" value="P-loop_NTPase"/>
</dbReference>
<comment type="caution">
    <text evidence="1">The sequence shown here is derived from an EMBL/GenBank/DDBJ whole genome shotgun (WGS) entry which is preliminary data.</text>
</comment>
<dbReference type="PANTHER" id="PTHR15723">
    <property type="entry name" value="CARBOHYDRATE SULFOTRANSFERASE 15"/>
    <property type="match status" value="1"/>
</dbReference>
<dbReference type="AlphaFoldDB" id="A0A699YWX6"/>
<protein>
    <submittedName>
        <fullName evidence="1">Sulfotransferase</fullName>
    </submittedName>
</protein>
<dbReference type="Gene3D" id="3.40.50.300">
    <property type="entry name" value="P-loop containing nucleotide triphosphate hydrolases"/>
    <property type="match status" value="1"/>
</dbReference>
<dbReference type="GO" id="GO:0050659">
    <property type="term" value="F:N-acetylgalactosamine 4-sulfate 6-O-sulfotransferase activity"/>
    <property type="evidence" value="ECO:0007669"/>
    <property type="project" value="TreeGrafter"/>
</dbReference>
<evidence type="ECO:0000313" key="2">
    <source>
        <dbReference type="Proteomes" id="UP000485058"/>
    </source>
</evidence>
<accession>A0A699YWX6</accession>
<reference evidence="1 2" key="1">
    <citation type="submission" date="2020-02" db="EMBL/GenBank/DDBJ databases">
        <title>Draft genome sequence of Haematococcus lacustris strain NIES-144.</title>
        <authorList>
            <person name="Morimoto D."/>
            <person name="Nakagawa S."/>
            <person name="Yoshida T."/>
            <person name="Sawayama S."/>
        </authorList>
    </citation>
    <scope>NUCLEOTIDE SEQUENCE [LARGE SCALE GENOMIC DNA]</scope>
    <source>
        <strain evidence="1 2">NIES-144</strain>
    </source>
</reference>
<dbReference type="EMBL" id="BLLF01000763">
    <property type="protein sequence ID" value="GFH14767.1"/>
    <property type="molecule type" value="Genomic_DNA"/>
</dbReference>
<keyword evidence="1" id="KW-0808">Transferase</keyword>
<dbReference type="Proteomes" id="UP000485058">
    <property type="component" value="Unassembled WGS sequence"/>
</dbReference>